<dbReference type="OrthoDB" id="424551at2759"/>
<sequence length="418" mass="47347">MPHRLPKPLSDNPFHSFEEPSPPSRPVSPIESLNTLDEDDFRTRFLPLDRHFGGLCCNGKVNKGRYNRYRCQSSQPAEELFITLDPAPEDTLEEGISREDAWESGLAGVPRSLPAQYLIRFHTASNIRPEDFEACFKLVERTSSLDYKASSVGWSAAKKRQEMADPDMKYLLLTTYDGESLTPVYRVHGFLSFMLTREDELPVVYCYEIHLWPSLRGRGIGSKLMRLMEDIGQQAGVQGSMLTVFTKNEVAKKMYERMGYGVHDSSPGPRRLRGGRTKKPDYQILWKTIEGEWNNGEGEESSEEASTQDGDSASEIENEGMDIEDGMDVEEEIDLRDDLNEGQDVMDVKTGAMNVHVKGEEEKLMAKNVKLDVAVKDEHEEANTKAEVEGIETREDENLFPSGALQCQHWVKSRLVRS</sequence>
<dbReference type="InterPro" id="IPR000182">
    <property type="entry name" value="GNAT_dom"/>
</dbReference>
<comment type="subcellular location">
    <subcellularLocation>
        <location evidence="2">Cytoplasm</location>
    </subcellularLocation>
    <subcellularLocation>
        <location evidence="1">Nucleus</location>
    </subcellularLocation>
</comment>
<dbReference type="GO" id="GO:0010485">
    <property type="term" value="F:histone H4 acetyltransferase activity"/>
    <property type="evidence" value="ECO:0007669"/>
    <property type="project" value="InterPro"/>
</dbReference>
<comment type="caution">
    <text evidence="14">The sequence shown here is derived from an EMBL/GenBank/DDBJ whole genome shotgun (WGS) entry which is preliminary data.</text>
</comment>
<evidence type="ECO:0000256" key="7">
    <source>
        <dbReference type="ARBA" id="ARBA00022679"/>
    </source>
</evidence>
<dbReference type="GO" id="GO:0005634">
    <property type="term" value="C:nucleus"/>
    <property type="evidence" value="ECO:0007669"/>
    <property type="project" value="UniProtKB-SubCell"/>
</dbReference>
<dbReference type="Gene3D" id="3.40.630.30">
    <property type="match status" value="1"/>
</dbReference>
<dbReference type="Proteomes" id="UP000664521">
    <property type="component" value="Unassembled WGS sequence"/>
</dbReference>
<dbReference type="CDD" id="cd04301">
    <property type="entry name" value="NAT_SF"/>
    <property type="match status" value="1"/>
</dbReference>
<keyword evidence="6" id="KW-0963">Cytoplasm</keyword>
<comment type="similarity">
    <text evidence="3">Belongs to the acetyltransferase family. NAA40 subfamily.</text>
</comment>
<comment type="catalytic activity">
    <reaction evidence="10">
        <text>N-terminal L-seryl-[histone H2A] + acetyl-CoA = N-terminal N(alpha)-acetyl-L-seryl-[histone H2A] + CoA + H(+)</text>
        <dbReference type="Rhea" id="RHEA:50600"/>
        <dbReference type="Rhea" id="RHEA-COMP:12742"/>
        <dbReference type="Rhea" id="RHEA-COMP:12744"/>
        <dbReference type="ChEBI" id="CHEBI:15378"/>
        <dbReference type="ChEBI" id="CHEBI:57287"/>
        <dbReference type="ChEBI" id="CHEBI:57288"/>
        <dbReference type="ChEBI" id="CHEBI:64738"/>
        <dbReference type="ChEBI" id="CHEBI:83690"/>
        <dbReference type="EC" id="2.3.1.257"/>
    </reaction>
</comment>
<dbReference type="Pfam" id="PF00583">
    <property type="entry name" value="Acetyltransf_1"/>
    <property type="match status" value="1"/>
</dbReference>
<comment type="catalytic activity">
    <reaction evidence="11">
        <text>N-terminal L-seryl-[histone H4] + acetyl-CoA = N-terminal N(alpha)-acetyl-L-seryl-[histone H4] + CoA + H(+)</text>
        <dbReference type="Rhea" id="RHEA:50596"/>
        <dbReference type="Rhea" id="RHEA-COMP:12740"/>
        <dbReference type="Rhea" id="RHEA-COMP:12743"/>
        <dbReference type="ChEBI" id="CHEBI:15378"/>
        <dbReference type="ChEBI" id="CHEBI:57287"/>
        <dbReference type="ChEBI" id="CHEBI:57288"/>
        <dbReference type="ChEBI" id="CHEBI:64738"/>
        <dbReference type="ChEBI" id="CHEBI:83690"/>
        <dbReference type="EC" id="2.3.1.257"/>
    </reaction>
</comment>
<evidence type="ECO:0000313" key="14">
    <source>
        <dbReference type="EMBL" id="CAF9932747.1"/>
    </source>
</evidence>
<evidence type="ECO:0000256" key="2">
    <source>
        <dbReference type="ARBA" id="ARBA00004496"/>
    </source>
</evidence>
<dbReference type="PANTHER" id="PTHR20531">
    <property type="entry name" value="N-ALPHA-ACETYLTRANSFERASE 40"/>
    <property type="match status" value="1"/>
</dbReference>
<dbReference type="GO" id="GO:1990189">
    <property type="term" value="F:protein N-terminal-serine acetyltransferase activity"/>
    <property type="evidence" value="ECO:0007669"/>
    <property type="project" value="UniProtKB-EC"/>
</dbReference>
<evidence type="ECO:0000256" key="11">
    <source>
        <dbReference type="ARBA" id="ARBA00049524"/>
    </source>
</evidence>
<proteinExistence type="inferred from homology"/>
<dbReference type="PANTHER" id="PTHR20531:SF1">
    <property type="entry name" value="N-ALPHA-ACETYLTRANSFERASE 40"/>
    <property type="match status" value="1"/>
</dbReference>
<feature type="region of interest" description="Disordered" evidence="12">
    <location>
        <begin position="293"/>
        <end position="323"/>
    </location>
</feature>
<keyword evidence="7" id="KW-0808">Transferase</keyword>
<feature type="compositionally biased region" description="Acidic residues" evidence="12">
    <location>
        <begin position="312"/>
        <end position="323"/>
    </location>
</feature>
<evidence type="ECO:0000256" key="12">
    <source>
        <dbReference type="SAM" id="MobiDB-lite"/>
    </source>
</evidence>
<protein>
    <recommendedName>
        <fullName evidence="5">N-alpha-acetyltransferase 40</fullName>
        <ecNumber evidence="4">2.3.1.257</ecNumber>
    </recommendedName>
</protein>
<organism evidence="14 15">
    <name type="scientific">Heterodermia speciosa</name>
    <dbReference type="NCBI Taxonomy" id="116794"/>
    <lineage>
        <taxon>Eukaryota</taxon>
        <taxon>Fungi</taxon>
        <taxon>Dikarya</taxon>
        <taxon>Ascomycota</taxon>
        <taxon>Pezizomycotina</taxon>
        <taxon>Lecanoromycetes</taxon>
        <taxon>OSLEUM clade</taxon>
        <taxon>Lecanoromycetidae</taxon>
        <taxon>Caliciales</taxon>
        <taxon>Physciaceae</taxon>
        <taxon>Heterodermia</taxon>
    </lineage>
</organism>
<dbReference type="InterPro" id="IPR016181">
    <property type="entry name" value="Acyl_CoA_acyltransferase"/>
</dbReference>
<evidence type="ECO:0000313" key="15">
    <source>
        <dbReference type="Proteomes" id="UP000664521"/>
    </source>
</evidence>
<dbReference type="EMBL" id="CAJPDS010000064">
    <property type="protein sequence ID" value="CAF9932747.1"/>
    <property type="molecule type" value="Genomic_DNA"/>
</dbReference>
<dbReference type="AlphaFoldDB" id="A0A8H3G1A4"/>
<reference evidence="14" key="1">
    <citation type="submission" date="2021-03" db="EMBL/GenBank/DDBJ databases">
        <authorList>
            <person name="Tagirdzhanova G."/>
        </authorList>
    </citation>
    <scope>NUCLEOTIDE SEQUENCE</scope>
</reference>
<dbReference type="EC" id="2.3.1.257" evidence="4"/>
<dbReference type="InterPro" id="IPR039949">
    <property type="entry name" value="NAA40"/>
</dbReference>
<evidence type="ECO:0000256" key="8">
    <source>
        <dbReference type="ARBA" id="ARBA00023242"/>
    </source>
</evidence>
<keyword evidence="15" id="KW-1185">Reference proteome</keyword>
<accession>A0A8H3G1A4</accession>
<evidence type="ECO:0000256" key="3">
    <source>
        <dbReference type="ARBA" id="ARBA00008870"/>
    </source>
</evidence>
<keyword evidence="8" id="KW-0539">Nucleus</keyword>
<keyword evidence="9" id="KW-0012">Acyltransferase</keyword>
<feature type="region of interest" description="Disordered" evidence="12">
    <location>
        <begin position="1"/>
        <end position="29"/>
    </location>
</feature>
<name>A0A8H3G1A4_9LECA</name>
<evidence type="ECO:0000256" key="9">
    <source>
        <dbReference type="ARBA" id="ARBA00023315"/>
    </source>
</evidence>
<feature type="domain" description="N-acetyltransferase" evidence="13">
    <location>
        <begin position="119"/>
        <end position="282"/>
    </location>
</feature>
<gene>
    <name evidence="14" type="ORF">HETSPECPRED_008443</name>
</gene>
<evidence type="ECO:0000256" key="10">
    <source>
        <dbReference type="ARBA" id="ARBA00047821"/>
    </source>
</evidence>
<evidence type="ECO:0000256" key="4">
    <source>
        <dbReference type="ARBA" id="ARBA00012950"/>
    </source>
</evidence>
<dbReference type="GO" id="GO:0043998">
    <property type="term" value="F:histone H2A acetyltransferase activity"/>
    <property type="evidence" value="ECO:0007669"/>
    <property type="project" value="InterPro"/>
</dbReference>
<evidence type="ECO:0000256" key="5">
    <source>
        <dbReference type="ARBA" id="ARBA00015043"/>
    </source>
</evidence>
<dbReference type="PROSITE" id="PS51186">
    <property type="entry name" value="GNAT"/>
    <property type="match status" value="1"/>
</dbReference>
<evidence type="ECO:0000256" key="1">
    <source>
        <dbReference type="ARBA" id="ARBA00004123"/>
    </source>
</evidence>
<dbReference type="SUPFAM" id="SSF55729">
    <property type="entry name" value="Acyl-CoA N-acyltransferases (Nat)"/>
    <property type="match status" value="1"/>
</dbReference>
<evidence type="ECO:0000259" key="13">
    <source>
        <dbReference type="PROSITE" id="PS51186"/>
    </source>
</evidence>
<evidence type="ECO:0000256" key="6">
    <source>
        <dbReference type="ARBA" id="ARBA00022490"/>
    </source>
</evidence>
<dbReference type="GO" id="GO:0005737">
    <property type="term" value="C:cytoplasm"/>
    <property type="evidence" value="ECO:0007669"/>
    <property type="project" value="UniProtKB-SubCell"/>
</dbReference>